<protein>
    <submittedName>
        <fullName evidence="1">Uncharacterized protein</fullName>
    </submittedName>
</protein>
<dbReference type="EMBL" id="LJUI01000189">
    <property type="protein sequence ID" value="KPK65183.1"/>
    <property type="molecule type" value="Genomic_DNA"/>
</dbReference>
<evidence type="ECO:0000313" key="2">
    <source>
        <dbReference type="Proteomes" id="UP000051717"/>
    </source>
</evidence>
<organism evidence="1 2">
    <name type="scientific">candidate division TA06 bacterium SM23_40</name>
    <dbReference type="NCBI Taxonomy" id="1703774"/>
    <lineage>
        <taxon>Bacteria</taxon>
        <taxon>Bacteria division TA06</taxon>
    </lineage>
</organism>
<sequence length="330" mass="35654">MLMVGREPVLIWEADGTPISGTAQAQTLLEHGIASVITTDLFSQGEIDDFDAIFVNLGISPNSYRIMENSAQALALESYVQGGGNLYMEGGEVWYWDPIQGGHDFGPLFGIDALGDGSGDLYSVSGQANTLMPEVGTMSWSYVGENSWIDHIGPIAPAELIFRNSSNSDPIGVAMEQTYGGHTFGTSFEFGGLADGQYTKSDLMTAIVEFFDILPPEPDVTIELEPDATSYSPGETLGYDFTLTNTTQQAQSFYGIAEVWLPNGNPYAGNPILGPIYVTLQPGQVIQGHRTHQIPLTAPLGAYTYRVTIGLPPNTIIDQDEFDFDVSLLD</sequence>
<proteinExistence type="predicted"/>
<name>A0A0S8FX00_UNCT6</name>
<dbReference type="AlphaFoldDB" id="A0A0S8FX00"/>
<reference evidence="1 2" key="1">
    <citation type="journal article" date="2015" name="Microbiome">
        <title>Genomic resolution of linkages in carbon, nitrogen, and sulfur cycling among widespread estuary sediment bacteria.</title>
        <authorList>
            <person name="Baker B.J."/>
            <person name="Lazar C.S."/>
            <person name="Teske A.P."/>
            <person name="Dick G.J."/>
        </authorList>
    </citation>
    <scope>NUCLEOTIDE SEQUENCE [LARGE SCALE GENOMIC DNA]</scope>
    <source>
        <strain evidence="1">SM23_40</strain>
    </source>
</reference>
<gene>
    <name evidence="1" type="ORF">AMJ82_12465</name>
</gene>
<evidence type="ECO:0000313" key="1">
    <source>
        <dbReference type="EMBL" id="KPK65183.1"/>
    </source>
</evidence>
<comment type="caution">
    <text evidence="1">The sequence shown here is derived from an EMBL/GenBank/DDBJ whole genome shotgun (WGS) entry which is preliminary data.</text>
</comment>
<accession>A0A0S8FX00</accession>
<dbReference type="Proteomes" id="UP000051717">
    <property type="component" value="Unassembled WGS sequence"/>
</dbReference>